<dbReference type="PROSITE" id="PS50011">
    <property type="entry name" value="PROTEIN_KINASE_DOM"/>
    <property type="match status" value="1"/>
</dbReference>
<evidence type="ECO:0000256" key="10">
    <source>
        <dbReference type="ARBA" id="ARBA00048679"/>
    </source>
</evidence>
<feature type="binding site" evidence="12">
    <location>
        <begin position="118"/>
        <end position="120"/>
    </location>
    <ligand>
        <name>ATP</name>
        <dbReference type="ChEBI" id="CHEBI:30616"/>
    </ligand>
</feature>
<keyword evidence="6 12" id="KW-0067">ATP-binding</keyword>
<accession>A0A4V6A2A5</accession>
<keyword evidence="5 16" id="KW-0418">Kinase</keyword>
<dbReference type="STRING" id="34508.A0A4V6A2A5"/>
<evidence type="ECO:0000256" key="8">
    <source>
        <dbReference type="ARBA" id="ARBA00023254"/>
    </source>
</evidence>
<proteinExistence type="inferred from homology"/>
<dbReference type="OrthoDB" id="377346at2759"/>
<feature type="binding site" evidence="12">
    <location>
        <begin position="167"/>
        <end position="168"/>
    </location>
    <ligand>
        <name>ATP</name>
        <dbReference type="ChEBI" id="CHEBI:30616"/>
    </ligand>
</feature>
<dbReference type="GO" id="GO:0005524">
    <property type="term" value="F:ATP binding"/>
    <property type="evidence" value="ECO:0007669"/>
    <property type="project" value="UniProtKB-UniRule"/>
</dbReference>
<reference evidence="18 19" key="1">
    <citation type="journal article" date="2015" name="Genome Biol.">
        <title>Comparative genomics of Steinernema reveals deeply conserved gene regulatory networks.</title>
        <authorList>
            <person name="Dillman A.R."/>
            <person name="Macchietto M."/>
            <person name="Porter C.F."/>
            <person name="Rogers A."/>
            <person name="Williams B."/>
            <person name="Antoshechkin I."/>
            <person name="Lee M.M."/>
            <person name="Goodwin Z."/>
            <person name="Lu X."/>
            <person name="Lewis E.E."/>
            <person name="Goodrich-Blair H."/>
            <person name="Stock S.P."/>
            <person name="Adams B.J."/>
            <person name="Sternberg P.W."/>
            <person name="Mortazavi A."/>
        </authorList>
    </citation>
    <scope>NUCLEOTIDE SEQUENCE [LARGE SCALE GENOMIC DNA]</scope>
    <source>
        <strain evidence="18 19">ALL</strain>
    </source>
</reference>
<evidence type="ECO:0000256" key="4">
    <source>
        <dbReference type="ARBA" id="ARBA00022741"/>
    </source>
</evidence>
<evidence type="ECO:0000256" key="9">
    <source>
        <dbReference type="ARBA" id="ARBA00047899"/>
    </source>
</evidence>
<organism evidence="18 19">
    <name type="scientific">Steinernema carpocapsae</name>
    <name type="common">Entomopathogenic nematode</name>
    <dbReference type="NCBI Taxonomy" id="34508"/>
    <lineage>
        <taxon>Eukaryota</taxon>
        <taxon>Metazoa</taxon>
        <taxon>Ecdysozoa</taxon>
        <taxon>Nematoda</taxon>
        <taxon>Chromadorea</taxon>
        <taxon>Rhabditida</taxon>
        <taxon>Tylenchina</taxon>
        <taxon>Panagrolaimomorpha</taxon>
        <taxon>Strongyloidoidea</taxon>
        <taxon>Steinernematidae</taxon>
        <taxon>Steinernema</taxon>
    </lineage>
</organism>
<evidence type="ECO:0000256" key="12">
    <source>
        <dbReference type="PIRSR" id="PIRSR630616-2"/>
    </source>
</evidence>
<sequence>MTGSAARALTQLEIVNDENVNNAQVKSPKGSRRMWRLEDFDVGRSVGRGKFGSVFVARDRNSKFVMAMKVLMKKQIEKYDMIPQLKREVTIQFHLRHRHILRLYGYFHDSVRVYILLEYAGRGNLFNVMKKEKMLPGPRTAHYLTQVADAVNYCHQQGVSHRDLKLENLLLTDGDQIKLADFGWSVHAHNMRRFTTCGTLDYIPPEMLEERPHNHTVDNWSIGILLYEFLVGEAPFLDKESTEGTIKRIRDLAYTFPENFPTGAKDIVTKLLVRDINERMSLPDLMAHEWMTEARAQYMVMRKSA</sequence>
<evidence type="ECO:0000256" key="16">
    <source>
        <dbReference type="RuleBase" id="RU367134"/>
    </source>
</evidence>
<reference evidence="18 19" key="2">
    <citation type="journal article" date="2019" name="G3 (Bethesda)">
        <title>Hybrid Assembly of the Genome of the Entomopathogenic Nematode Steinernema carpocapsae Identifies the X-Chromosome.</title>
        <authorList>
            <person name="Serra L."/>
            <person name="Macchietto M."/>
            <person name="Macias-Munoz A."/>
            <person name="McGill C.J."/>
            <person name="Rodriguez I.M."/>
            <person name="Rodriguez B."/>
            <person name="Murad R."/>
            <person name="Mortazavi A."/>
        </authorList>
    </citation>
    <scope>NUCLEOTIDE SEQUENCE [LARGE SCALE GENOMIC DNA]</scope>
    <source>
        <strain evidence="18 19">ALL</strain>
    </source>
</reference>
<dbReference type="SMART" id="SM00220">
    <property type="entry name" value="S_TKc"/>
    <property type="match status" value="1"/>
</dbReference>
<dbReference type="FunFam" id="3.30.200.20:FF:000042">
    <property type="entry name" value="Aurora kinase A"/>
    <property type="match status" value="1"/>
</dbReference>
<dbReference type="EC" id="2.7.11.1" evidence="16"/>
<evidence type="ECO:0000256" key="14">
    <source>
        <dbReference type="PROSITE-ProRule" id="PRU10141"/>
    </source>
</evidence>
<keyword evidence="8" id="KW-0469">Meiosis</keyword>
<dbReference type="InterPro" id="IPR011009">
    <property type="entry name" value="Kinase-like_dom_sf"/>
</dbReference>
<evidence type="ECO:0000256" key="2">
    <source>
        <dbReference type="ARBA" id="ARBA00022527"/>
    </source>
</evidence>
<dbReference type="CDD" id="cd14007">
    <property type="entry name" value="STKc_Aurora"/>
    <property type="match status" value="1"/>
</dbReference>
<dbReference type="PROSITE" id="PS00107">
    <property type="entry name" value="PROTEIN_KINASE_ATP"/>
    <property type="match status" value="1"/>
</dbReference>
<keyword evidence="4 12" id="KW-0547">Nucleotide-binding</keyword>
<dbReference type="InterPro" id="IPR000719">
    <property type="entry name" value="Prot_kinase_dom"/>
</dbReference>
<feature type="cross-link" description="Glycyl lysine isopeptide (Lys-Gly) (interchain with G-Cter in SUMO2)" evidence="13">
    <location>
        <position position="165"/>
    </location>
</feature>
<dbReference type="Proteomes" id="UP000298663">
    <property type="component" value="Unassembled WGS sequence"/>
</dbReference>
<evidence type="ECO:0000256" key="6">
    <source>
        <dbReference type="ARBA" id="ARBA00022840"/>
    </source>
</evidence>
<evidence type="ECO:0000259" key="17">
    <source>
        <dbReference type="PROSITE" id="PS50011"/>
    </source>
</evidence>
<dbReference type="GO" id="GO:0030496">
    <property type="term" value="C:midbody"/>
    <property type="evidence" value="ECO:0007669"/>
    <property type="project" value="UniProtKB-SubCell"/>
</dbReference>
<feature type="binding site" evidence="12">
    <location>
        <position position="50"/>
    </location>
    <ligand>
        <name>ATP</name>
        <dbReference type="ChEBI" id="CHEBI:30616"/>
    </ligand>
</feature>
<dbReference type="InterPro" id="IPR030616">
    <property type="entry name" value="Aur-like"/>
</dbReference>
<comment type="catalytic activity">
    <reaction evidence="9 16">
        <text>L-threonyl-[protein] + ATP = O-phospho-L-threonyl-[protein] + ADP + H(+)</text>
        <dbReference type="Rhea" id="RHEA:46608"/>
        <dbReference type="Rhea" id="RHEA-COMP:11060"/>
        <dbReference type="Rhea" id="RHEA-COMP:11605"/>
        <dbReference type="ChEBI" id="CHEBI:15378"/>
        <dbReference type="ChEBI" id="CHEBI:30013"/>
        <dbReference type="ChEBI" id="CHEBI:30616"/>
        <dbReference type="ChEBI" id="CHEBI:61977"/>
        <dbReference type="ChEBI" id="CHEBI:456216"/>
        <dbReference type="EC" id="2.7.11.1"/>
    </reaction>
</comment>
<evidence type="ECO:0000256" key="13">
    <source>
        <dbReference type="PIRSR" id="PIRSR630616-3"/>
    </source>
</evidence>
<evidence type="ECO:0000313" key="19">
    <source>
        <dbReference type="Proteomes" id="UP000298663"/>
    </source>
</evidence>
<dbReference type="InterPro" id="IPR008271">
    <property type="entry name" value="Ser/Thr_kinase_AS"/>
</dbReference>
<evidence type="ECO:0000256" key="3">
    <source>
        <dbReference type="ARBA" id="ARBA00022679"/>
    </source>
</evidence>
<evidence type="ECO:0000313" key="18">
    <source>
        <dbReference type="EMBL" id="TKR78275.1"/>
    </source>
</evidence>
<evidence type="ECO:0000256" key="7">
    <source>
        <dbReference type="ARBA" id="ARBA00022853"/>
    </source>
</evidence>
<dbReference type="PANTHER" id="PTHR24350">
    <property type="entry name" value="SERINE/THREONINE-PROTEIN KINASE IAL-RELATED"/>
    <property type="match status" value="1"/>
</dbReference>
<evidence type="ECO:0000256" key="5">
    <source>
        <dbReference type="ARBA" id="ARBA00022777"/>
    </source>
</evidence>
<feature type="binding site" evidence="12 14">
    <location>
        <position position="69"/>
    </location>
    <ligand>
        <name>ATP</name>
        <dbReference type="ChEBI" id="CHEBI:30616"/>
    </ligand>
</feature>
<dbReference type="Gene3D" id="3.30.200.20">
    <property type="entry name" value="Phosphorylase Kinase, domain 1"/>
    <property type="match status" value="1"/>
</dbReference>
<dbReference type="GO" id="GO:0004674">
    <property type="term" value="F:protein serine/threonine kinase activity"/>
    <property type="evidence" value="ECO:0007669"/>
    <property type="project" value="UniProtKB-KW"/>
</dbReference>
<comment type="caution">
    <text evidence="18">The sequence shown here is derived from an EMBL/GenBank/DDBJ whole genome shotgun (WGS) entry which is preliminary data.</text>
</comment>
<evidence type="ECO:0000256" key="1">
    <source>
        <dbReference type="ARBA" id="ARBA00004214"/>
    </source>
</evidence>
<keyword evidence="3 16" id="KW-0808">Transferase</keyword>
<dbReference type="AlphaFoldDB" id="A0A4V6A2A5"/>
<dbReference type="InterPro" id="IPR017441">
    <property type="entry name" value="Protein_kinase_ATP_BS"/>
</dbReference>
<dbReference type="GO" id="GO:0030261">
    <property type="term" value="P:chromosome condensation"/>
    <property type="evidence" value="ECO:0007669"/>
    <property type="project" value="UniProtKB-ARBA"/>
</dbReference>
<feature type="domain" description="Protein kinase" evidence="17">
    <location>
        <begin position="40"/>
        <end position="291"/>
    </location>
</feature>
<feature type="binding site" evidence="12">
    <location>
        <position position="181"/>
    </location>
    <ligand>
        <name>ATP</name>
        <dbReference type="ChEBI" id="CHEBI:30616"/>
    </ligand>
</feature>
<comment type="catalytic activity">
    <reaction evidence="10 16">
        <text>L-seryl-[protein] + ATP = O-phospho-L-seryl-[protein] + ADP + H(+)</text>
        <dbReference type="Rhea" id="RHEA:17989"/>
        <dbReference type="Rhea" id="RHEA-COMP:9863"/>
        <dbReference type="Rhea" id="RHEA-COMP:11604"/>
        <dbReference type="ChEBI" id="CHEBI:15378"/>
        <dbReference type="ChEBI" id="CHEBI:29999"/>
        <dbReference type="ChEBI" id="CHEBI:30616"/>
        <dbReference type="ChEBI" id="CHEBI:83421"/>
        <dbReference type="ChEBI" id="CHEBI:456216"/>
        <dbReference type="EC" id="2.7.11.1"/>
    </reaction>
</comment>
<dbReference type="GO" id="GO:0032506">
    <property type="term" value="P:cytokinetic process"/>
    <property type="evidence" value="ECO:0007669"/>
    <property type="project" value="UniProtKB-ARBA"/>
</dbReference>
<dbReference type="SUPFAM" id="SSF56112">
    <property type="entry name" value="Protein kinase-like (PK-like)"/>
    <property type="match status" value="1"/>
</dbReference>
<dbReference type="EMBL" id="AZBU02000005">
    <property type="protein sequence ID" value="TKR78275.1"/>
    <property type="molecule type" value="Genomic_DNA"/>
</dbReference>
<keyword evidence="2 15" id="KW-0723">Serine/threonine-protein kinase</keyword>
<dbReference type="PROSITE" id="PS00108">
    <property type="entry name" value="PROTEIN_KINASE_ST"/>
    <property type="match status" value="1"/>
</dbReference>
<dbReference type="GO" id="GO:0000070">
    <property type="term" value="P:mitotic sister chromatid segregation"/>
    <property type="evidence" value="ECO:0007669"/>
    <property type="project" value="UniProtKB-ARBA"/>
</dbReference>
<dbReference type="GO" id="GO:0051321">
    <property type="term" value="P:meiotic cell cycle"/>
    <property type="evidence" value="ECO:0007669"/>
    <property type="project" value="UniProtKB-KW"/>
</dbReference>
<comment type="subcellular location">
    <subcellularLocation>
        <location evidence="1">Midbody</location>
    </subcellularLocation>
</comment>
<dbReference type="FunFam" id="1.10.510.10:FF:000235">
    <property type="entry name" value="Serine/threonine-protein kinase ark1"/>
    <property type="match status" value="1"/>
</dbReference>
<gene>
    <name evidence="18" type="ORF">L596_019107</name>
</gene>
<name>A0A4V6A2A5_STECR</name>
<keyword evidence="19" id="KW-1185">Reference proteome</keyword>
<evidence type="ECO:0000256" key="15">
    <source>
        <dbReference type="RuleBase" id="RU000304"/>
    </source>
</evidence>
<dbReference type="Gene3D" id="1.10.510.10">
    <property type="entry name" value="Transferase(Phosphotransferase) domain 1"/>
    <property type="match status" value="1"/>
</dbReference>
<comment type="similarity">
    <text evidence="16">Belongs to the protein kinase superfamily. Ser/Thr protein kinase family. Aurora subfamily.</text>
</comment>
<dbReference type="Pfam" id="PF00069">
    <property type="entry name" value="Pkinase"/>
    <property type="match status" value="1"/>
</dbReference>
<feature type="active site" description="Proton acceptor" evidence="11">
    <location>
        <position position="163"/>
    </location>
</feature>
<protein>
    <recommendedName>
        <fullName evidence="16">Aurora kinase</fullName>
        <ecNumber evidence="16">2.7.11.1</ecNumber>
    </recommendedName>
</protein>
<evidence type="ECO:0000256" key="11">
    <source>
        <dbReference type="PIRSR" id="PIRSR630616-1"/>
    </source>
</evidence>
<keyword evidence="7" id="KW-0156">Chromatin regulator</keyword>
<dbReference type="GO" id="GO:0006325">
    <property type="term" value="P:chromatin organization"/>
    <property type="evidence" value="ECO:0007669"/>
    <property type="project" value="UniProtKB-KW"/>
</dbReference>